<sequence length="69" mass="7774">MSVGELVAELQPMALLRNDDTHPGDLEALRRMVAAAKQACGEKPQDQHLAFARRFLACYPLIEKKLLRQ</sequence>
<comment type="caution">
    <text evidence="1">The sequence shown here is derived from an EMBL/GenBank/DDBJ whole genome shotgun (WGS) entry which is preliminary data.</text>
</comment>
<evidence type="ECO:0000313" key="2">
    <source>
        <dbReference type="Proteomes" id="UP000650467"/>
    </source>
</evidence>
<reference evidence="1" key="1">
    <citation type="journal article" date="2020" name="bioRxiv">
        <title>Comparative genomics of Chlamydomonas.</title>
        <authorList>
            <person name="Craig R.J."/>
            <person name="Hasan A.R."/>
            <person name="Ness R.W."/>
            <person name="Keightley P.D."/>
        </authorList>
    </citation>
    <scope>NUCLEOTIDE SEQUENCE</scope>
    <source>
        <strain evidence="1">SAG 7.73</strain>
    </source>
</reference>
<accession>A0A835SJ23</accession>
<evidence type="ECO:0000313" key="1">
    <source>
        <dbReference type="EMBL" id="KAG2423304.1"/>
    </source>
</evidence>
<dbReference type="AlphaFoldDB" id="A0A835SJ23"/>
<name>A0A835SJ23_CHLIN</name>
<organism evidence="1 2">
    <name type="scientific">Chlamydomonas incerta</name>
    <dbReference type="NCBI Taxonomy" id="51695"/>
    <lineage>
        <taxon>Eukaryota</taxon>
        <taxon>Viridiplantae</taxon>
        <taxon>Chlorophyta</taxon>
        <taxon>core chlorophytes</taxon>
        <taxon>Chlorophyceae</taxon>
        <taxon>CS clade</taxon>
        <taxon>Chlamydomonadales</taxon>
        <taxon>Chlamydomonadaceae</taxon>
        <taxon>Chlamydomonas</taxon>
    </lineage>
</organism>
<dbReference type="Proteomes" id="UP000650467">
    <property type="component" value="Unassembled WGS sequence"/>
</dbReference>
<dbReference type="EMBL" id="JAEHOC010000082">
    <property type="protein sequence ID" value="KAG2423304.1"/>
    <property type="molecule type" value="Genomic_DNA"/>
</dbReference>
<keyword evidence="2" id="KW-1185">Reference proteome</keyword>
<protein>
    <submittedName>
        <fullName evidence="1">Uncharacterized protein</fullName>
    </submittedName>
</protein>
<gene>
    <name evidence="1" type="ORF">HXX76_015453</name>
</gene>
<proteinExistence type="predicted"/>